<dbReference type="InterPro" id="IPR033131">
    <property type="entry name" value="Pectinesterase_Asp_AS"/>
</dbReference>
<comment type="similarity">
    <text evidence="3">In the C-terminal section; belongs to the pectinesterase family.</text>
</comment>
<dbReference type="FunFam" id="1.20.140.40:FF:000001">
    <property type="entry name" value="Pectinesterase"/>
    <property type="match status" value="1"/>
</dbReference>
<comment type="catalytic activity">
    <reaction evidence="9 12">
        <text>[(1-&gt;4)-alpha-D-galacturonosyl methyl ester](n) + n H2O = [(1-&gt;4)-alpha-D-galacturonosyl](n) + n methanol + n H(+)</text>
        <dbReference type="Rhea" id="RHEA:22380"/>
        <dbReference type="Rhea" id="RHEA-COMP:14570"/>
        <dbReference type="Rhea" id="RHEA-COMP:14573"/>
        <dbReference type="ChEBI" id="CHEBI:15377"/>
        <dbReference type="ChEBI" id="CHEBI:15378"/>
        <dbReference type="ChEBI" id="CHEBI:17790"/>
        <dbReference type="ChEBI" id="CHEBI:140522"/>
        <dbReference type="ChEBI" id="CHEBI:140523"/>
        <dbReference type="EC" id="3.1.1.11"/>
    </reaction>
</comment>
<evidence type="ECO:0000256" key="7">
    <source>
        <dbReference type="ARBA" id="ARBA00023157"/>
    </source>
</evidence>
<dbReference type="InterPro" id="IPR000070">
    <property type="entry name" value="Pectinesterase_cat"/>
</dbReference>
<dbReference type="GO" id="GO:0004857">
    <property type="term" value="F:enzyme inhibitor activity"/>
    <property type="evidence" value="ECO:0007669"/>
    <property type="project" value="InterPro"/>
</dbReference>
<accession>A0AAP0EU25</accession>
<dbReference type="AlphaFoldDB" id="A0AAP0EU25"/>
<evidence type="ECO:0000256" key="10">
    <source>
        <dbReference type="ARBA" id="ARBA00057335"/>
    </source>
</evidence>
<evidence type="ECO:0000256" key="14">
    <source>
        <dbReference type="SAM" id="Phobius"/>
    </source>
</evidence>
<protein>
    <recommendedName>
        <fullName evidence="4 12">Pectinesterase</fullName>
        <ecNumber evidence="4 12">3.1.1.11</ecNumber>
    </recommendedName>
</protein>
<dbReference type="GO" id="GO:0042545">
    <property type="term" value="P:cell wall modification"/>
    <property type="evidence" value="ECO:0007669"/>
    <property type="project" value="UniProtKB-UniRule"/>
</dbReference>
<dbReference type="InterPro" id="IPR011050">
    <property type="entry name" value="Pectin_lyase_fold/virulence"/>
</dbReference>
<evidence type="ECO:0000256" key="2">
    <source>
        <dbReference type="ARBA" id="ARBA00006027"/>
    </source>
</evidence>
<dbReference type="InterPro" id="IPR012334">
    <property type="entry name" value="Pectin_lyas_fold"/>
</dbReference>
<dbReference type="InterPro" id="IPR006501">
    <property type="entry name" value="Pectinesterase_inhib_dom"/>
</dbReference>
<dbReference type="FunFam" id="2.160.20.10:FF:000001">
    <property type="entry name" value="Pectinesterase"/>
    <property type="match status" value="1"/>
</dbReference>
<dbReference type="SUPFAM" id="SSF101148">
    <property type="entry name" value="Plant invertase/pectin methylesterase inhibitor"/>
    <property type="match status" value="1"/>
</dbReference>
<evidence type="ECO:0000256" key="4">
    <source>
        <dbReference type="ARBA" id="ARBA00013229"/>
    </source>
</evidence>
<dbReference type="SMART" id="SM00856">
    <property type="entry name" value="PMEI"/>
    <property type="match status" value="1"/>
</dbReference>
<comment type="function">
    <text evidence="10">Acts in the modification of cell walls via demethylesterification of cell wall pectin.</text>
</comment>
<evidence type="ECO:0000256" key="3">
    <source>
        <dbReference type="ARBA" id="ARBA00007786"/>
    </source>
</evidence>
<sequence>MAFQDFDYLSNRRRTEKQQKLKKRIIISVVVILIVLAVIAAVAAYVFVYRPRHNKDSNSSTSAHNDHKSSSKTNDSEDTTDAPALAPDDSDTKDEAASDEDIQKLRMQPLRLLMIILLQEGIKAACAITDYKERCESSLTKAVGSNSSADPKDLFKGVVSAILDEVDPAFNQSLTFSSDDPKIKSAIEDCQLLLRDTKEELGLSMSNVNDGEVTQISSKTPDLNNWLSAVMSYQQACIDGFPEGELRTKMKDGMKTAKELTSNALAILSEFSSVKSVLQIPGLPLRRLLGSKRCRSEESTPSWMTREQRRMLKGQPVKLKPNVVVANDGSGDFKTISDALAKIPPKFDGQYVIYVKEGIYDETVVVEKNMTNITMYGDGSQKTIITGSKNFVDGVGTFRTASFAALGDGFIAKALGFRNTAGPEKHQAVALRVQSDRSVFVNCRMEGYQDTLYVQTHRQFYRSCVIAGTVDFIFGDAAVILQNCLIVVRKPLDGQQNIVTAQGRSDKHESTGIVIQNCKIQPDEKLIPEKSKIKSYLGRPWKEYSRTIIMESTIDDLINAAGWLPWEGDFALQTLYYAEYNNNGPGADVAARVNWAGYQKSISKDEASNYTVGPFLQGESWVKDSGTQVHLGLFT</sequence>
<keyword evidence="17" id="KW-1185">Reference proteome</keyword>
<feature type="transmembrane region" description="Helical" evidence="14">
    <location>
        <begin position="25"/>
        <end position="48"/>
    </location>
</feature>
<evidence type="ECO:0000256" key="12">
    <source>
        <dbReference type="RuleBase" id="RU000589"/>
    </source>
</evidence>
<dbReference type="CDD" id="cd15798">
    <property type="entry name" value="PMEI-like_3"/>
    <property type="match status" value="1"/>
</dbReference>
<dbReference type="PROSITE" id="PS00503">
    <property type="entry name" value="PECTINESTERASE_2"/>
    <property type="match status" value="1"/>
</dbReference>
<dbReference type="Proteomes" id="UP001420932">
    <property type="component" value="Unassembled WGS sequence"/>
</dbReference>
<dbReference type="Gene3D" id="1.20.140.40">
    <property type="entry name" value="Invertase/pectin methylesterase inhibitor family protein"/>
    <property type="match status" value="1"/>
</dbReference>
<evidence type="ECO:0000256" key="11">
    <source>
        <dbReference type="PROSITE-ProRule" id="PRU10040"/>
    </source>
</evidence>
<dbReference type="SUPFAM" id="SSF51126">
    <property type="entry name" value="Pectin lyase-like"/>
    <property type="match status" value="1"/>
</dbReference>
<keyword evidence="14" id="KW-0472">Membrane</keyword>
<keyword evidence="14" id="KW-1133">Transmembrane helix</keyword>
<evidence type="ECO:0000313" key="16">
    <source>
        <dbReference type="EMBL" id="KAK9099640.1"/>
    </source>
</evidence>
<keyword evidence="6 12" id="KW-0063">Aspartyl esterase</keyword>
<evidence type="ECO:0000256" key="8">
    <source>
        <dbReference type="ARBA" id="ARBA00023180"/>
    </source>
</evidence>
<evidence type="ECO:0000256" key="6">
    <source>
        <dbReference type="ARBA" id="ARBA00023085"/>
    </source>
</evidence>
<dbReference type="GO" id="GO:0030599">
    <property type="term" value="F:pectinesterase activity"/>
    <property type="evidence" value="ECO:0007669"/>
    <property type="project" value="UniProtKB-UniRule"/>
</dbReference>
<dbReference type="PANTHER" id="PTHR31707">
    <property type="entry name" value="PECTINESTERASE"/>
    <property type="match status" value="1"/>
</dbReference>
<dbReference type="NCBIfam" id="TIGR01614">
    <property type="entry name" value="PME_inhib"/>
    <property type="match status" value="1"/>
</dbReference>
<dbReference type="Pfam" id="PF01095">
    <property type="entry name" value="Pectinesterase"/>
    <property type="match status" value="1"/>
</dbReference>
<organism evidence="16 17">
    <name type="scientific">Stephania yunnanensis</name>
    <dbReference type="NCBI Taxonomy" id="152371"/>
    <lineage>
        <taxon>Eukaryota</taxon>
        <taxon>Viridiplantae</taxon>
        <taxon>Streptophyta</taxon>
        <taxon>Embryophyta</taxon>
        <taxon>Tracheophyta</taxon>
        <taxon>Spermatophyta</taxon>
        <taxon>Magnoliopsida</taxon>
        <taxon>Ranunculales</taxon>
        <taxon>Menispermaceae</taxon>
        <taxon>Menispermoideae</taxon>
        <taxon>Cissampelideae</taxon>
        <taxon>Stephania</taxon>
    </lineage>
</organism>
<feature type="region of interest" description="Disordered" evidence="13">
    <location>
        <begin position="54"/>
        <end position="101"/>
    </location>
</feature>
<comment type="pathway">
    <text evidence="1 12">Glycan metabolism; pectin degradation; 2-dehydro-3-deoxy-D-gluconate from pectin: step 1/5.</text>
</comment>
<name>A0AAP0EU25_9MAGN</name>
<dbReference type="GO" id="GO:0045490">
    <property type="term" value="P:pectin catabolic process"/>
    <property type="evidence" value="ECO:0007669"/>
    <property type="project" value="UniProtKB-UniRule"/>
</dbReference>
<dbReference type="Gene3D" id="2.160.20.10">
    <property type="entry name" value="Single-stranded right-handed beta-helix, Pectin lyase-like"/>
    <property type="match status" value="1"/>
</dbReference>
<keyword evidence="8" id="KW-0325">Glycoprotein</keyword>
<evidence type="ECO:0000256" key="1">
    <source>
        <dbReference type="ARBA" id="ARBA00005184"/>
    </source>
</evidence>
<dbReference type="EMBL" id="JBBNAF010000011">
    <property type="protein sequence ID" value="KAK9099640.1"/>
    <property type="molecule type" value="Genomic_DNA"/>
</dbReference>
<proteinExistence type="inferred from homology"/>
<feature type="domain" description="Pectinesterase inhibitor" evidence="15">
    <location>
        <begin position="117"/>
        <end position="267"/>
    </location>
</feature>
<gene>
    <name evidence="16" type="ORF">Syun_026685</name>
</gene>
<comment type="similarity">
    <text evidence="2">In the N-terminal section; belongs to the PMEI family.</text>
</comment>
<evidence type="ECO:0000256" key="9">
    <source>
        <dbReference type="ARBA" id="ARBA00047928"/>
    </source>
</evidence>
<feature type="active site" evidence="11">
    <location>
        <position position="471"/>
    </location>
</feature>
<dbReference type="Pfam" id="PF04043">
    <property type="entry name" value="PMEI"/>
    <property type="match status" value="1"/>
</dbReference>
<dbReference type="InterPro" id="IPR035513">
    <property type="entry name" value="Invertase/methylesterase_inhib"/>
</dbReference>
<reference evidence="16 17" key="1">
    <citation type="submission" date="2024-01" db="EMBL/GenBank/DDBJ databases">
        <title>Genome assemblies of Stephania.</title>
        <authorList>
            <person name="Yang L."/>
        </authorList>
    </citation>
    <scope>NUCLEOTIDE SEQUENCE [LARGE SCALE GENOMIC DNA]</scope>
    <source>
        <strain evidence="16">YNDBR</strain>
        <tissue evidence="16">Leaf</tissue>
    </source>
</reference>
<evidence type="ECO:0000313" key="17">
    <source>
        <dbReference type="Proteomes" id="UP001420932"/>
    </source>
</evidence>
<evidence type="ECO:0000256" key="13">
    <source>
        <dbReference type="SAM" id="MobiDB-lite"/>
    </source>
</evidence>
<keyword evidence="5 12" id="KW-0378">Hydrolase</keyword>
<evidence type="ECO:0000256" key="5">
    <source>
        <dbReference type="ARBA" id="ARBA00022801"/>
    </source>
</evidence>
<comment type="caution">
    <text evidence="16">The sequence shown here is derived from an EMBL/GenBank/DDBJ whole genome shotgun (WGS) entry which is preliminary data.</text>
</comment>
<dbReference type="EC" id="3.1.1.11" evidence="4 12"/>
<keyword evidence="14" id="KW-0812">Transmembrane</keyword>
<keyword evidence="7" id="KW-1015">Disulfide bond</keyword>
<evidence type="ECO:0000259" key="15">
    <source>
        <dbReference type="SMART" id="SM00856"/>
    </source>
</evidence>